<dbReference type="OMA" id="KDFMIFM"/>
<feature type="compositionally biased region" description="Polar residues" evidence="1">
    <location>
        <begin position="258"/>
        <end position="274"/>
    </location>
</feature>
<reference evidence="2" key="1">
    <citation type="submission" date="2021-01" db="UniProtKB">
        <authorList>
            <consortium name="EnsemblMetazoa"/>
        </authorList>
    </citation>
    <scope>IDENTIFICATION</scope>
</reference>
<dbReference type="AlphaFoldDB" id="A0A7M7G1J8"/>
<dbReference type="KEGG" id="nvi:100116612"/>
<dbReference type="PANTHER" id="PTHR33198:SF20">
    <property type="entry name" value="RETROTRANSPOSON GAG DOMAIN-CONTAINING PROTEIN"/>
    <property type="match status" value="1"/>
</dbReference>
<protein>
    <recommendedName>
        <fullName evidence="4">CCHC-type domain-containing protein</fullName>
    </recommendedName>
</protein>
<feature type="region of interest" description="Disordered" evidence="1">
    <location>
        <begin position="239"/>
        <end position="281"/>
    </location>
</feature>
<sequence>MEGFARAPAPLSDTKPMDKTWKMWKQEFIIFLKAAGFDKKTNEEKAFCLMNQIGRVGLAAMQEMQLDDEEEKDFDILINKFDEYFDPPKRETEERFKFYTRSKKNNEPIEAYIADLKEKAKTCNFGDLTDSLVRDMVILDIKDKHLRKILFQEKELDLQKLTMLYKQFELSTEKMKEVTKKAAAEKSEAKPKDSNATSADTNKKTKNVCWRCGTSHPPGACPAFKVTCDKCNEKGHFTQRCTNKNPSGNANSPNNANTPQKSSKNYAKSPFNQIEKNKTKN</sequence>
<dbReference type="EnsemblMetazoa" id="XM_001600119">
    <property type="protein sequence ID" value="XP_001600169"/>
    <property type="gene ID" value="LOC100116612"/>
</dbReference>
<feature type="compositionally biased region" description="Basic and acidic residues" evidence="1">
    <location>
        <begin position="181"/>
        <end position="193"/>
    </location>
</feature>
<feature type="compositionally biased region" description="Low complexity" evidence="1">
    <location>
        <begin position="243"/>
        <end position="257"/>
    </location>
</feature>
<dbReference type="PANTHER" id="PTHR33198">
    <property type="entry name" value="ANK_REP_REGION DOMAIN-CONTAINING PROTEIN-RELATED"/>
    <property type="match status" value="1"/>
</dbReference>
<dbReference type="EnsemblMetazoa" id="XM_003427902">
    <property type="protein sequence ID" value="XP_003427950"/>
    <property type="gene ID" value="LOC100116612"/>
</dbReference>
<name>A0A7M7G1J8_NASVI</name>
<dbReference type="OrthoDB" id="8061005at2759"/>
<evidence type="ECO:0008006" key="4">
    <source>
        <dbReference type="Google" id="ProtNLM"/>
    </source>
</evidence>
<evidence type="ECO:0000313" key="3">
    <source>
        <dbReference type="Proteomes" id="UP000002358"/>
    </source>
</evidence>
<keyword evidence="3" id="KW-1185">Reference proteome</keyword>
<organism evidence="2 3">
    <name type="scientific">Nasonia vitripennis</name>
    <name type="common">Parasitic wasp</name>
    <dbReference type="NCBI Taxonomy" id="7425"/>
    <lineage>
        <taxon>Eukaryota</taxon>
        <taxon>Metazoa</taxon>
        <taxon>Ecdysozoa</taxon>
        <taxon>Arthropoda</taxon>
        <taxon>Hexapoda</taxon>
        <taxon>Insecta</taxon>
        <taxon>Pterygota</taxon>
        <taxon>Neoptera</taxon>
        <taxon>Endopterygota</taxon>
        <taxon>Hymenoptera</taxon>
        <taxon>Apocrita</taxon>
        <taxon>Proctotrupomorpha</taxon>
        <taxon>Chalcidoidea</taxon>
        <taxon>Pteromalidae</taxon>
        <taxon>Pteromalinae</taxon>
        <taxon>Nasonia</taxon>
    </lineage>
</organism>
<gene>
    <name evidence="2" type="primary">100116612</name>
</gene>
<feature type="region of interest" description="Disordered" evidence="1">
    <location>
        <begin position="181"/>
        <end position="200"/>
    </location>
</feature>
<dbReference type="Gene3D" id="4.10.60.10">
    <property type="entry name" value="Zinc finger, CCHC-type"/>
    <property type="match status" value="1"/>
</dbReference>
<dbReference type="Proteomes" id="UP000002358">
    <property type="component" value="Chromosome 4"/>
</dbReference>
<evidence type="ECO:0000256" key="1">
    <source>
        <dbReference type="SAM" id="MobiDB-lite"/>
    </source>
</evidence>
<proteinExistence type="predicted"/>
<accession>A0A7M7G1J8</accession>
<dbReference type="InParanoid" id="A0A7M7G1J8"/>
<evidence type="ECO:0000313" key="2">
    <source>
        <dbReference type="EnsemblMetazoa" id="XP_001600169"/>
    </source>
</evidence>